<organism evidence="2 3">
    <name type="scientific">Oryza meyeriana var. granulata</name>
    <dbReference type="NCBI Taxonomy" id="110450"/>
    <lineage>
        <taxon>Eukaryota</taxon>
        <taxon>Viridiplantae</taxon>
        <taxon>Streptophyta</taxon>
        <taxon>Embryophyta</taxon>
        <taxon>Tracheophyta</taxon>
        <taxon>Spermatophyta</taxon>
        <taxon>Magnoliopsida</taxon>
        <taxon>Liliopsida</taxon>
        <taxon>Poales</taxon>
        <taxon>Poaceae</taxon>
        <taxon>BOP clade</taxon>
        <taxon>Oryzoideae</taxon>
        <taxon>Oryzeae</taxon>
        <taxon>Oryzinae</taxon>
        <taxon>Oryza</taxon>
        <taxon>Oryza meyeriana</taxon>
    </lineage>
</organism>
<keyword evidence="3" id="KW-1185">Reference proteome</keyword>
<accession>A0A6G1BKD9</accession>
<feature type="region of interest" description="Disordered" evidence="1">
    <location>
        <begin position="1"/>
        <end position="61"/>
    </location>
</feature>
<reference evidence="2 3" key="1">
    <citation type="submission" date="2019-11" db="EMBL/GenBank/DDBJ databases">
        <title>Whole genome sequence of Oryza granulata.</title>
        <authorList>
            <person name="Li W."/>
        </authorList>
    </citation>
    <scope>NUCLEOTIDE SEQUENCE [LARGE SCALE GENOMIC DNA]</scope>
    <source>
        <strain evidence="3">cv. Menghai</strain>
        <tissue evidence="2">Leaf</tissue>
    </source>
</reference>
<name>A0A6G1BKD9_9ORYZ</name>
<feature type="compositionally biased region" description="Basic and acidic residues" evidence="1">
    <location>
        <begin position="11"/>
        <end position="22"/>
    </location>
</feature>
<sequence length="61" mass="6305">MLVQGAAKTGVAEDRGERRLEHAGQWSSWAHGKGWPPVSPGGKETAAKDIPSVAKLAGPTA</sequence>
<dbReference type="AlphaFoldDB" id="A0A6G1BKD9"/>
<gene>
    <name evidence="2" type="ORF">E2562_004086</name>
</gene>
<evidence type="ECO:0000313" key="2">
    <source>
        <dbReference type="EMBL" id="KAF0887883.1"/>
    </source>
</evidence>
<dbReference type="EMBL" id="SPHZ02000012">
    <property type="protein sequence ID" value="KAF0887883.1"/>
    <property type="molecule type" value="Genomic_DNA"/>
</dbReference>
<dbReference type="Proteomes" id="UP000479710">
    <property type="component" value="Unassembled WGS sequence"/>
</dbReference>
<comment type="caution">
    <text evidence="2">The sequence shown here is derived from an EMBL/GenBank/DDBJ whole genome shotgun (WGS) entry which is preliminary data.</text>
</comment>
<proteinExistence type="predicted"/>
<evidence type="ECO:0000313" key="3">
    <source>
        <dbReference type="Proteomes" id="UP000479710"/>
    </source>
</evidence>
<evidence type="ECO:0000256" key="1">
    <source>
        <dbReference type="SAM" id="MobiDB-lite"/>
    </source>
</evidence>
<protein>
    <submittedName>
        <fullName evidence="2">Uncharacterized protein</fullName>
    </submittedName>
</protein>